<dbReference type="SUPFAM" id="SSF48008">
    <property type="entry name" value="GntR ligand-binding domain-like"/>
    <property type="match status" value="1"/>
</dbReference>
<accession>A0A917B7Z8</accession>
<dbReference type="InterPro" id="IPR000524">
    <property type="entry name" value="Tscrpt_reg_HTH_GntR"/>
</dbReference>
<dbReference type="Pfam" id="PF07729">
    <property type="entry name" value="FCD"/>
    <property type="match status" value="1"/>
</dbReference>
<evidence type="ECO:0000256" key="2">
    <source>
        <dbReference type="ARBA" id="ARBA00023125"/>
    </source>
</evidence>
<dbReference type="Gene3D" id="1.20.120.530">
    <property type="entry name" value="GntR ligand-binding domain-like"/>
    <property type="match status" value="1"/>
</dbReference>
<dbReference type="EMBL" id="BMGP01000004">
    <property type="protein sequence ID" value="GGF30758.1"/>
    <property type="molecule type" value="Genomic_DNA"/>
</dbReference>
<protein>
    <submittedName>
        <fullName evidence="5">GntR family transcriptional regulator</fullName>
    </submittedName>
</protein>
<dbReference type="SMART" id="SM00345">
    <property type="entry name" value="HTH_GNTR"/>
    <property type="match status" value="1"/>
</dbReference>
<dbReference type="PANTHER" id="PTHR43537:SF5">
    <property type="entry name" value="UXU OPERON TRANSCRIPTIONAL REGULATOR"/>
    <property type="match status" value="1"/>
</dbReference>
<evidence type="ECO:0000256" key="3">
    <source>
        <dbReference type="ARBA" id="ARBA00023163"/>
    </source>
</evidence>
<proteinExistence type="predicted"/>
<dbReference type="GO" id="GO:0003677">
    <property type="term" value="F:DNA binding"/>
    <property type="evidence" value="ECO:0007669"/>
    <property type="project" value="UniProtKB-KW"/>
</dbReference>
<dbReference type="SUPFAM" id="SSF46785">
    <property type="entry name" value="Winged helix' DNA-binding domain"/>
    <property type="match status" value="1"/>
</dbReference>
<feature type="domain" description="HTH gntR-type" evidence="4">
    <location>
        <begin position="7"/>
        <end position="77"/>
    </location>
</feature>
<dbReference type="PANTHER" id="PTHR43537">
    <property type="entry name" value="TRANSCRIPTIONAL REGULATOR, GNTR FAMILY"/>
    <property type="match status" value="1"/>
</dbReference>
<dbReference type="InterPro" id="IPR036390">
    <property type="entry name" value="WH_DNA-bd_sf"/>
</dbReference>
<dbReference type="Gene3D" id="1.10.10.10">
    <property type="entry name" value="Winged helix-like DNA-binding domain superfamily/Winged helix DNA-binding domain"/>
    <property type="match status" value="1"/>
</dbReference>
<keyword evidence="1" id="KW-0805">Transcription regulation</keyword>
<dbReference type="GO" id="GO:0003700">
    <property type="term" value="F:DNA-binding transcription factor activity"/>
    <property type="evidence" value="ECO:0007669"/>
    <property type="project" value="InterPro"/>
</dbReference>
<dbReference type="Proteomes" id="UP000598775">
    <property type="component" value="Unassembled WGS sequence"/>
</dbReference>
<name>A0A917B7Z8_9MICO</name>
<comment type="caution">
    <text evidence="5">The sequence shown here is derived from an EMBL/GenBank/DDBJ whole genome shotgun (WGS) entry which is preliminary data.</text>
</comment>
<evidence type="ECO:0000313" key="6">
    <source>
        <dbReference type="Proteomes" id="UP000598775"/>
    </source>
</evidence>
<reference evidence="5 6" key="1">
    <citation type="journal article" date="2014" name="Int. J. Syst. Evol. Microbiol.">
        <title>Complete genome sequence of Corynebacterium casei LMG S-19264T (=DSM 44701T), isolated from a smear-ripened cheese.</title>
        <authorList>
            <consortium name="US DOE Joint Genome Institute (JGI-PGF)"/>
            <person name="Walter F."/>
            <person name="Albersmeier A."/>
            <person name="Kalinowski J."/>
            <person name="Ruckert C."/>
        </authorList>
    </citation>
    <scope>NUCLEOTIDE SEQUENCE [LARGE SCALE GENOMIC DNA]</scope>
    <source>
        <strain evidence="5 6">CGMCC 1.12976</strain>
    </source>
</reference>
<dbReference type="Pfam" id="PF00392">
    <property type="entry name" value="GntR"/>
    <property type="match status" value="1"/>
</dbReference>
<sequence>MNSFAAQTRAHVLASEIETQILDREFKPGDLIGTIDSLKARSGFARSTVAEAIRLLTDRGLAEIRPGRGGGLFATATGPMVRIRHTLLAVTDAPASVAEAVAVREALEVLIDVDAAKHRTPADIADIKKLLAKLKAAAGQGMTQFLLANWDLHDRIALISPNQTGSALYLSMTRFVREHAVTATHDDDEEPESAEDWLQVRVDTHEELVAAIISGDVDRVKIAIDKHAGLLLTE</sequence>
<dbReference type="RefSeq" id="WP_188678764.1">
    <property type="nucleotide sequence ID" value="NZ_BMGP01000004.1"/>
</dbReference>
<dbReference type="SMART" id="SM00895">
    <property type="entry name" value="FCD"/>
    <property type="match status" value="1"/>
</dbReference>
<evidence type="ECO:0000256" key="1">
    <source>
        <dbReference type="ARBA" id="ARBA00023015"/>
    </source>
</evidence>
<dbReference type="AlphaFoldDB" id="A0A917B7Z8"/>
<keyword evidence="6" id="KW-1185">Reference proteome</keyword>
<evidence type="ECO:0000313" key="5">
    <source>
        <dbReference type="EMBL" id="GGF30758.1"/>
    </source>
</evidence>
<dbReference type="PROSITE" id="PS50949">
    <property type="entry name" value="HTH_GNTR"/>
    <property type="match status" value="1"/>
</dbReference>
<dbReference type="InterPro" id="IPR011711">
    <property type="entry name" value="GntR_C"/>
</dbReference>
<dbReference type="InterPro" id="IPR036388">
    <property type="entry name" value="WH-like_DNA-bd_sf"/>
</dbReference>
<evidence type="ECO:0000259" key="4">
    <source>
        <dbReference type="PROSITE" id="PS50949"/>
    </source>
</evidence>
<organism evidence="5 6">
    <name type="scientific">Subtercola lobariae</name>
    <dbReference type="NCBI Taxonomy" id="1588641"/>
    <lineage>
        <taxon>Bacteria</taxon>
        <taxon>Bacillati</taxon>
        <taxon>Actinomycetota</taxon>
        <taxon>Actinomycetes</taxon>
        <taxon>Micrococcales</taxon>
        <taxon>Microbacteriaceae</taxon>
        <taxon>Subtercola</taxon>
    </lineage>
</organism>
<gene>
    <name evidence="5" type="ORF">GCM10011399_25000</name>
</gene>
<dbReference type="InterPro" id="IPR008920">
    <property type="entry name" value="TF_FadR/GntR_C"/>
</dbReference>
<keyword evidence="3" id="KW-0804">Transcription</keyword>
<keyword evidence="2" id="KW-0238">DNA-binding</keyword>